<dbReference type="InterPro" id="IPR027417">
    <property type="entry name" value="P-loop_NTPase"/>
</dbReference>
<dbReference type="Pfam" id="PF01935">
    <property type="entry name" value="DUF87"/>
    <property type="match status" value="1"/>
</dbReference>
<keyword evidence="2" id="KW-0067">ATP-binding</keyword>
<accession>A0A1C7GZW5</accession>
<dbReference type="EMBL" id="CP015401">
    <property type="protein sequence ID" value="ANU57809.1"/>
    <property type="molecule type" value="Genomic_DNA"/>
</dbReference>
<reference evidence="3" key="1">
    <citation type="submission" date="2016-04" db="EMBL/GenBank/DDBJ databases">
        <title>Complete Genome Sequences of Twelve Strains of a Stable Defined Moderately Diverse Mouse Microbiota 2 (sDMDMm2).</title>
        <authorList>
            <person name="Uchimura Y."/>
            <person name="Wyss M."/>
            <person name="Brugiroux S."/>
            <person name="Limenitakis J.P."/>
            <person name="Stecher B."/>
            <person name="McCoy K.D."/>
            <person name="Macpherson A.J."/>
        </authorList>
    </citation>
    <scope>NUCLEOTIDE SEQUENCE [LARGE SCALE GENOMIC DNA]</scope>
    <source>
        <strain evidence="3">I48</strain>
    </source>
</reference>
<dbReference type="OrthoDB" id="9806951at2"/>
<dbReference type="Proteomes" id="UP000092631">
    <property type="component" value="Chromosome"/>
</dbReference>
<dbReference type="PANTHER" id="PTHR42957:SF1">
    <property type="entry name" value="HELICASE MJ1565-RELATED"/>
    <property type="match status" value="1"/>
</dbReference>
<dbReference type="PANTHER" id="PTHR42957">
    <property type="entry name" value="HELICASE MJ1565-RELATED"/>
    <property type="match status" value="1"/>
</dbReference>
<dbReference type="KEGG" id="bcae:A4V03_09700"/>
<keyword evidence="2" id="KW-0547">Nucleotide-binding</keyword>
<protein>
    <submittedName>
        <fullName evidence="2">ATP-binding protein</fullName>
    </submittedName>
</protein>
<dbReference type="InterPro" id="IPR008571">
    <property type="entry name" value="HerA-like"/>
</dbReference>
<organism evidence="2 3">
    <name type="scientific">Bacteroides caecimuris</name>
    <dbReference type="NCBI Taxonomy" id="1796613"/>
    <lineage>
        <taxon>Bacteria</taxon>
        <taxon>Pseudomonadati</taxon>
        <taxon>Bacteroidota</taxon>
        <taxon>Bacteroidia</taxon>
        <taxon>Bacteroidales</taxon>
        <taxon>Bacteroidaceae</taxon>
        <taxon>Bacteroides</taxon>
    </lineage>
</organism>
<gene>
    <name evidence="2" type="ORF">A4V03_09700</name>
</gene>
<dbReference type="InterPro" id="IPR002789">
    <property type="entry name" value="HerA_central"/>
</dbReference>
<dbReference type="GO" id="GO:0005524">
    <property type="term" value="F:ATP binding"/>
    <property type="evidence" value="ECO:0007669"/>
    <property type="project" value="UniProtKB-KW"/>
</dbReference>
<evidence type="ECO:0000313" key="2">
    <source>
        <dbReference type="EMBL" id="ANU57809.1"/>
    </source>
</evidence>
<dbReference type="Gene3D" id="3.40.50.300">
    <property type="entry name" value="P-loop containing nucleotide triphosphate hydrolases"/>
    <property type="match status" value="2"/>
</dbReference>
<feature type="domain" description="Helicase HerA central" evidence="1">
    <location>
        <begin position="486"/>
        <end position="737"/>
    </location>
</feature>
<dbReference type="SUPFAM" id="SSF52540">
    <property type="entry name" value="P-loop containing nucleoside triphosphate hydrolases"/>
    <property type="match status" value="1"/>
</dbReference>
<evidence type="ECO:0000259" key="1">
    <source>
        <dbReference type="Pfam" id="PF01935"/>
    </source>
</evidence>
<name>A0A1C7GZW5_9BACE</name>
<keyword evidence="3" id="KW-1185">Reference proteome</keyword>
<dbReference type="GeneID" id="82187412"/>
<sequence length="880" mass="99390">METILEKKPQDGRQDEDRFEPIAKVLAANAVAQSLSFTMERKYLNEIGKEGWTGAGFGLEAIHQFDSPLAPYWIEIERIGRPLDNNVENCFSAIQKILSACFLPKKTQLIFLVHTENGVCHLYIGIRPIDSREVKLSFVDSLSDFIEGIWPGIKCRTVKGKKRLDFITDKIKDEQKGYDYIYSITGIPSMESQYKSIYPATIDKLIAGMRKKNFSYLVVADPVPEQEVDEILYKCRDFNGQAESLKSFNFSESASEGTNESFSKAKGIIEGFSDSISKKTINMHEIADASLLLVSSFFPPASVAVASCISRKTESIGVTQNQSKSISQNLVNKHIESVSEHLFYHSKRFETGKAIGCWNVGVYLMAEKEADIQSASLQLRSILSGQESIFEPVRIHDVSSLVDEEKNNTLALMAAPTIRIKTPSDEYFEHPLGNHFKELRTLLTTKELSYLINFPLRAVPGISVIDSSPEFSLNQPDEGGEHTITFGKLLYGGTETKLEYHIPIDMLSRHTLLSGINGSGKTNTVQSILNGLDIDCPFLVIEPAKTEYVDWALKYNEEHPENPIDIYIPGCKKYKTGFTPKKMKLNPFELVWLKEEQEPNVLTHIDRLKSTFAAAFPMYDILPVLMEDLIYTVYQNKSTDWLGQEPKYGVTLPPTLNGMSISVDKVISNRQYEERIERNMKACLNTRIDSLKRGWKGEMLNTLHSTPWADLFSKPCIINLSYVGDDVDKSFFMALILQFLYEYRAAQAEVGEIDFNDNTCRHLTVIEEAHRVMAKCENQELPQYKSAMIFSNMLSEIRAYGEGIFLVDQVPTRLIPDAIKNTNLKITHRLVAEDDCKAISESMGLNDEQRKVIAKLMTGQCVVSSSLSTDTYWVKVNKVK</sequence>
<dbReference type="AlphaFoldDB" id="A0A1C7GZW5"/>
<proteinExistence type="predicted"/>
<evidence type="ECO:0000313" key="3">
    <source>
        <dbReference type="Proteomes" id="UP000092631"/>
    </source>
</evidence>
<dbReference type="RefSeq" id="WP_065538770.1">
    <property type="nucleotide sequence ID" value="NZ_CAPDLJ010000023.1"/>
</dbReference>